<evidence type="ECO:0000313" key="2">
    <source>
        <dbReference type="EMBL" id="HIR58867.1"/>
    </source>
</evidence>
<keyword evidence="1" id="KW-0472">Membrane</keyword>
<reference evidence="2" key="1">
    <citation type="submission" date="2020-10" db="EMBL/GenBank/DDBJ databases">
        <authorList>
            <person name="Gilroy R."/>
        </authorList>
    </citation>
    <scope>NUCLEOTIDE SEQUENCE</scope>
    <source>
        <strain evidence="2">CHK184-20233</strain>
    </source>
</reference>
<comment type="caution">
    <text evidence="2">The sequence shown here is derived from an EMBL/GenBank/DDBJ whole genome shotgun (WGS) entry which is preliminary data.</text>
</comment>
<protein>
    <submittedName>
        <fullName evidence="2">Uncharacterized protein</fullName>
    </submittedName>
</protein>
<dbReference type="AlphaFoldDB" id="A0A9D1J2U8"/>
<keyword evidence="1" id="KW-0812">Transmembrane</keyword>
<accession>A0A9D1J2U8</accession>
<dbReference type="EMBL" id="DVHC01000026">
    <property type="protein sequence ID" value="HIR58867.1"/>
    <property type="molecule type" value="Genomic_DNA"/>
</dbReference>
<gene>
    <name evidence="2" type="ORF">IAB38_02345</name>
</gene>
<proteinExistence type="predicted"/>
<feature type="transmembrane region" description="Helical" evidence="1">
    <location>
        <begin position="20"/>
        <end position="41"/>
    </location>
</feature>
<evidence type="ECO:0000256" key="1">
    <source>
        <dbReference type="SAM" id="Phobius"/>
    </source>
</evidence>
<evidence type="ECO:0000313" key="3">
    <source>
        <dbReference type="Proteomes" id="UP000824232"/>
    </source>
</evidence>
<dbReference type="Proteomes" id="UP000824232">
    <property type="component" value="Unassembled WGS sequence"/>
</dbReference>
<keyword evidence="1" id="KW-1133">Transmembrane helix</keyword>
<name>A0A9D1J2U8_9FIRM</name>
<sequence length="432" mass="48955">MKKNKTKKDLRVEQKRLVKWLRVIIVLCIAIIAIEACYIGLSYYNRSKSIIYTDTLNSFKETKDGYLVAGNSDFKKSKFNDYQKEYNKAKFAKYNKDFEVEFESAYTKGYSSYFSDVIEYSDGFIAVGGAQYDKQQVEDNATDGLIVLYDKEGKQVKTKSVQIAGDTTFNKVLLVDDGFIVVGQSILQNMVIGSDPDGGALIIKYDFNLKEQWRANFGGSKSATFNDAIIDGDYLYLVGKDATRYGMIAKYTLDGEQVYAKTYEYTDTVGFSSIVKVGDDFFVAGSKTINIDAKDEDKVTEGLILKYNSDGEVLDEVTFSRNNAARFNKIVSDGDNLIVVGHTYKKDEDKSTDTYNYLDYRGIIVKYNTDLEKKANNKENGEGIDYFSDVIVTSDGYLVGGASSSRELGSNNKDYRTYFLKYNKDLERQWYK</sequence>
<organism evidence="2 3">
    <name type="scientific">Candidatus Onthousia excrementipullorum</name>
    <dbReference type="NCBI Taxonomy" id="2840884"/>
    <lineage>
        <taxon>Bacteria</taxon>
        <taxon>Bacillati</taxon>
        <taxon>Bacillota</taxon>
        <taxon>Bacilli</taxon>
        <taxon>Candidatus Onthousia</taxon>
    </lineage>
</organism>
<reference evidence="2" key="2">
    <citation type="journal article" date="2021" name="PeerJ">
        <title>Extensive microbial diversity within the chicken gut microbiome revealed by metagenomics and culture.</title>
        <authorList>
            <person name="Gilroy R."/>
            <person name="Ravi A."/>
            <person name="Getino M."/>
            <person name="Pursley I."/>
            <person name="Horton D.L."/>
            <person name="Alikhan N.F."/>
            <person name="Baker D."/>
            <person name="Gharbi K."/>
            <person name="Hall N."/>
            <person name="Watson M."/>
            <person name="Adriaenssens E.M."/>
            <person name="Foster-Nyarko E."/>
            <person name="Jarju S."/>
            <person name="Secka A."/>
            <person name="Antonio M."/>
            <person name="Oren A."/>
            <person name="Chaudhuri R.R."/>
            <person name="La Ragione R."/>
            <person name="Hildebrand F."/>
            <person name="Pallen M.J."/>
        </authorList>
    </citation>
    <scope>NUCLEOTIDE SEQUENCE</scope>
    <source>
        <strain evidence="2">CHK184-20233</strain>
    </source>
</reference>
<dbReference type="Gene3D" id="2.80.10.50">
    <property type="match status" value="1"/>
</dbReference>
<dbReference type="SUPFAM" id="SSF63829">
    <property type="entry name" value="Calcium-dependent phosphotriesterase"/>
    <property type="match status" value="1"/>
</dbReference>